<gene>
    <name evidence="2" type="ORF">IWX46DRAFT_235418</name>
</gene>
<feature type="compositionally biased region" description="Pro residues" evidence="1">
    <location>
        <begin position="167"/>
        <end position="178"/>
    </location>
</feature>
<feature type="region of interest" description="Disordered" evidence="1">
    <location>
        <begin position="142"/>
        <end position="179"/>
    </location>
</feature>
<protein>
    <submittedName>
        <fullName evidence="2">Uncharacterized protein</fullName>
    </submittedName>
</protein>
<sequence>MAAGSPMLLIHNRRTFLSGTRPEAQLRSGSSDKQNSVRTRLPRAALGKHLGAHSNLFASCSGLVPLPCPALRTRPHKAHCIDFCALAYPGLPWRPDKAQPPWGSQLPMMAGDATTTTTKTIATTTRNDINRIVGLCRVCRSRGGTSGSQREEEERKSPSSSQEKPCRPAPPPAPPPPLLAFSERQVLIRFYTHLLDASRLVPGGPPAGHGIASGRQQRGRECRAEVKSGGMRAEVDEKKKDNWTTVSKKKGAYFWEKANGPLIMNNGLGGKCRLFFGCSSVCSMLQP</sequence>
<dbReference type="Proteomes" id="UP001365128">
    <property type="component" value="Unassembled WGS sequence"/>
</dbReference>
<proteinExistence type="predicted"/>
<name>A0ABR1LXW3_9PEZI</name>
<organism evidence="2 3">
    <name type="scientific">Phyllosticta citricarpa</name>
    <dbReference type="NCBI Taxonomy" id="55181"/>
    <lineage>
        <taxon>Eukaryota</taxon>
        <taxon>Fungi</taxon>
        <taxon>Dikarya</taxon>
        <taxon>Ascomycota</taxon>
        <taxon>Pezizomycotina</taxon>
        <taxon>Dothideomycetes</taxon>
        <taxon>Dothideomycetes incertae sedis</taxon>
        <taxon>Botryosphaeriales</taxon>
        <taxon>Phyllostictaceae</taxon>
        <taxon>Phyllosticta</taxon>
    </lineage>
</organism>
<comment type="caution">
    <text evidence="2">The sequence shown here is derived from an EMBL/GenBank/DDBJ whole genome shotgun (WGS) entry which is preliminary data.</text>
</comment>
<evidence type="ECO:0000256" key="1">
    <source>
        <dbReference type="SAM" id="MobiDB-lite"/>
    </source>
</evidence>
<dbReference type="EMBL" id="JBBPDW010000030">
    <property type="protein sequence ID" value="KAK7538935.1"/>
    <property type="molecule type" value="Genomic_DNA"/>
</dbReference>
<evidence type="ECO:0000313" key="2">
    <source>
        <dbReference type="EMBL" id="KAK7538935.1"/>
    </source>
</evidence>
<reference evidence="2 3" key="1">
    <citation type="submission" date="2024-04" db="EMBL/GenBank/DDBJ databases">
        <title>Phyllosticta paracitricarpa is synonymous to the EU quarantine fungus P. citricarpa based on phylogenomic analyses.</title>
        <authorList>
            <consortium name="Lawrence Berkeley National Laboratory"/>
            <person name="Van Ingen-Buijs V.A."/>
            <person name="Van Westerhoven A.C."/>
            <person name="Haridas S."/>
            <person name="Skiadas P."/>
            <person name="Martin F."/>
            <person name="Groenewald J.Z."/>
            <person name="Crous P.W."/>
            <person name="Seidl M.F."/>
        </authorList>
    </citation>
    <scope>NUCLEOTIDE SEQUENCE [LARGE SCALE GENOMIC DNA]</scope>
    <source>
        <strain evidence="2 3">CBS 122670</strain>
    </source>
</reference>
<accession>A0ABR1LXW3</accession>
<evidence type="ECO:0000313" key="3">
    <source>
        <dbReference type="Proteomes" id="UP001365128"/>
    </source>
</evidence>
<keyword evidence="3" id="KW-1185">Reference proteome</keyword>